<name>A0AAE8N434_9PEZI</name>
<proteinExistence type="predicted"/>
<organism evidence="2 3">
    <name type="scientific">Cephalotrichum gorgonifer</name>
    <dbReference type="NCBI Taxonomy" id="2041049"/>
    <lineage>
        <taxon>Eukaryota</taxon>
        <taxon>Fungi</taxon>
        <taxon>Dikarya</taxon>
        <taxon>Ascomycota</taxon>
        <taxon>Pezizomycotina</taxon>
        <taxon>Sordariomycetes</taxon>
        <taxon>Hypocreomycetidae</taxon>
        <taxon>Microascales</taxon>
        <taxon>Microascaceae</taxon>
        <taxon>Cephalotrichum</taxon>
    </lineage>
</organism>
<keyword evidence="1" id="KW-0472">Membrane</keyword>
<feature type="transmembrane region" description="Helical" evidence="1">
    <location>
        <begin position="40"/>
        <end position="65"/>
    </location>
</feature>
<accession>A0AAE8N434</accession>
<dbReference type="Proteomes" id="UP001187682">
    <property type="component" value="Unassembled WGS sequence"/>
</dbReference>
<sequence length="171" mass="19278">MRRRGRRRRNYGLPAPSITVIAPPSPPRPRTKIILDTSSVLAIFIKIITVVVVAIIVIIIIIDIISNRLTNMFLDWFTLPSVWVWALTFSTVGVSRCRPFKSPCQVAISMIAGMTRHEFLLVVMAPRGEWRRSWSVVAPSSGTIMLSWADGQSHSFHFSPQTMQNSAPHRL</sequence>
<evidence type="ECO:0000313" key="2">
    <source>
        <dbReference type="EMBL" id="SPO05915.1"/>
    </source>
</evidence>
<keyword evidence="1" id="KW-0812">Transmembrane</keyword>
<keyword evidence="1" id="KW-1133">Transmembrane helix</keyword>
<comment type="caution">
    <text evidence="2">The sequence shown here is derived from an EMBL/GenBank/DDBJ whole genome shotgun (WGS) entry which is preliminary data.</text>
</comment>
<evidence type="ECO:0000256" key="1">
    <source>
        <dbReference type="SAM" id="Phobius"/>
    </source>
</evidence>
<feature type="transmembrane region" description="Helical" evidence="1">
    <location>
        <begin position="77"/>
        <end position="95"/>
    </location>
</feature>
<dbReference type="EMBL" id="ONZQ02000014">
    <property type="protein sequence ID" value="SPO05915.1"/>
    <property type="molecule type" value="Genomic_DNA"/>
</dbReference>
<reference evidence="2" key="1">
    <citation type="submission" date="2018-03" db="EMBL/GenBank/DDBJ databases">
        <authorList>
            <person name="Guldener U."/>
        </authorList>
    </citation>
    <scope>NUCLEOTIDE SEQUENCE</scope>
</reference>
<protein>
    <submittedName>
        <fullName evidence="2">Uncharacterized protein</fullName>
    </submittedName>
</protein>
<keyword evidence="3" id="KW-1185">Reference proteome</keyword>
<gene>
    <name evidence="2" type="ORF">DNG_08604</name>
</gene>
<dbReference type="AlphaFoldDB" id="A0AAE8N434"/>
<evidence type="ECO:0000313" key="3">
    <source>
        <dbReference type="Proteomes" id="UP001187682"/>
    </source>
</evidence>